<feature type="domain" description="Fibronectin type-III" evidence="2">
    <location>
        <begin position="559"/>
        <end position="667"/>
    </location>
</feature>
<evidence type="ECO:0000256" key="1">
    <source>
        <dbReference type="SAM" id="Coils"/>
    </source>
</evidence>
<keyword evidence="1" id="KW-0175">Coiled coil</keyword>
<reference evidence="3 4" key="1">
    <citation type="journal article" date="2003" name="Nature">
        <title>The genome sequence of the filamentous fungus Neurospora crassa.</title>
        <authorList>
            <person name="Galagan J.E."/>
            <person name="Calvo S.E."/>
            <person name="Borkovich K.A."/>
            <person name="Selker E.U."/>
            <person name="Read N.D."/>
            <person name="Jaffe D."/>
            <person name="FitzHugh W."/>
            <person name="Ma L.J."/>
            <person name="Smirnov S."/>
            <person name="Purcell S."/>
            <person name="Rehman B."/>
            <person name="Elkins T."/>
            <person name="Engels R."/>
            <person name="Wang S."/>
            <person name="Nielsen C.B."/>
            <person name="Butler J."/>
            <person name="Endrizzi M."/>
            <person name="Qui D."/>
            <person name="Ianakiev P."/>
            <person name="Bell-Pedersen D."/>
            <person name="Nelson M.A."/>
            <person name="Werner-Washburne M."/>
            <person name="Selitrennikoff C.P."/>
            <person name="Kinsey J.A."/>
            <person name="Braun E.L."/>
            <person name="Zelter A."/>
            <person name="Schulte U."/>
            <person name="Kothe G.O."/>
            <person name="Jedd G."/>
            <person name="Mewes W."/>
            <person name="Staben C."/>
            <person name="Marcotte E."/>
            <person name="Greenberg D."/>
            <person name="Roy A."/>
            <person name="Foley K."/>
            <person name="Naylor J."/>
            <person name="Stange-Thomann N."/>
            <person name="Barrett R."/>
            <person name="Gnerre S."/>
            <person name="Kamal M."/>
            <person name="Kamvysselis M."/>
            <person name="Mauceli E."/>
            <person name="Bielke C."/>
            <person name="Rudd S."/>
            <person name="Frishman D."/>
            <person name="Krystofova S."/>
            <person name="Rasmussen C."/>
            <person name="Metzenberg R.L."/>
            <person name="Perkins D.D."/>
            <person name="Kroken S."/>
            <person name="Cogoni C."/>
            <person name="Macino G."/>
            <person name="Catcheside D."/>
            <person name="Li W."/>
            <person name="Pratt R.J."/>
            <person name="Osmani S.A."/>
            <person name="DeSouza C.P."/>
            <person name="Glass L."/>
            <person name="Orbach M.J."/>
            <person name="Berglund J.A."/>
            <person name="Voelker R."/>
            <person name="Yarden O."/>
            <person name="Plamann M."/>
            <person name="Seiler S."/>
            <person name="Dunlap J."/>
            <person name="Radford A."/>
            <person name="Aramayo R."/>
            <person name="Natvig D.O."/>
            <person name="Alex L.A."/>
            <person name="Mannhaupt G."/>
            <person name="Ebbole D.J."/>
            <person name="Freitag M."/>
            <person name="Paulsen I."/>
            <person name="Sachs M.S."/>
            <person name="Lander E.S."/>
            <person name="Nusbaum C."/>
            <person name="Birren B."/>
        </authorList>
    </citation>
    <scope>NUCLEOTIDE SEQUENCE [LARGE SCALE GENOMIC DNA]</scope>
    <source>
        <strain evidence="4">ATCC 24698 / 74-OR23-1A / CBS 708.71 / DSM 1257 / FGSC 987</strain>
    </source>
</reference>
<name>Q1K8W6_NEUCR</name>
<organism evidence="3 4">
    <name type="scientific">Neurospora crassa (strain ATCC 24698 / 74-OR23-1A / CBS 708.71 / DSM 1257 / FGSC 987)</name>
    <dbReference type="NCBI Taxonomy" id="367110"/>
    <lineage>
        <taxon>Eukaryota</taxon>
        <taxon>Fungi</taxon>
        <taxon>Dikarya</taxon>
        <taxon>Ascomycota</taxon>
        <taxon>Pezizomycotina</taxon>
        <taxon>Sordariomycetes</taxon>
        <taxon>Sordariomycetidae</taxon>
        <taxon>Sordariales</taxon>
        <taxon>Sordariaceae</taxon>
        <taxon>Neurospora</taxon>
    </lineage>
</organism>
<dbReference type="PROSITE" id="PS50853">
    <property type="entry name" value="FN3"/>
    <property type="match status" value="1"/>
</dbReference>
<dbReference type="InterPro" id="IPR027417">
    <property type="entry name" value="P-loop_NTPase"/>
</dbReference>
<dbReference type="InParanoid" id="Q1K8W6"/>
<dbReference type="Gene3D" id="2.60.40.10">
    <property type="entry name" value="Immunoglobulins"/>
    <property type="match status" value="1"/>
</dbReference>
<dbReference type="InterPro" id="IPR003961">
    <property type="entry name" value="FN3_dom"/>
</dbReference>
<dbReference type="PaxDb" id="5141-EFNCRP00000008587"/>
<dbReference type="KEGG" id="ncr:NCU08701"/>
<dbReference type="STRING" id="367110.Q1K8W6"/>
<proteinExistence type="predicted"/>
<dbReference type="PIR" id="T51227">
    <property type="entry name" value="T51227"/>
</dbReference>
<dbReference type="InterPro" id="IPR013783">
    <property type="entry name" value="Ig-like_fold"/>
</dbReference>
<feature type="coiled-coil region" evidence="1">
    <location>
        <begin position="972"/>
        <end position="999"/>
    </location>
</feature>
<protein>
    <recommendedName>
        <fullName evidence="2">Fibronectin type-III domain-containing protein</fullName>
    </recommendedName>
</protein>
<evidence type="ECO:0000313" key="3">
    <source>
        <dbReference type="EMBL" id="EAA34326.2"/>
    </source>
</evidence>
<evidence type="ECO:0000259" key="2">
    <source>
        <dbReference type="PROSITE" id="PS50853"/>
    </source>
</evidence>
<keyword evidence="4" id="KW-1185">Reference proteome</keyword>
<evidence type="ECO:0000313" key="4">
    <source>
        <dbReference type="Proteomes" id="UP000001805"/>
    </source>
</evidence>
<dbReference type="SUPFAM" id="SSF52540">
    <property type="entry name" value="P-loop containing nucleoside triphosphate hydrolases"/>
    <property type="match status" value="1"/>
</dbReference>
<dbReference type="SUPFAM" id="SSF49265">
    <property type="entry name" value="Fibronectin type III"/>
    <property type="match status" value="1"/>
</dbReference>
<dbReference type="RefSeq" id="XP_963562.2">
    <property type="nucleotide sequence ID" value="XM_958469.2"/>
</dbReference>
<gene>
    <name evidence="3" type="ORF">NCU08701</name>
</gene>
<dbReference type="OrthoDB" id="4570575at2759"/>
<sequence length="1310" mass="144494">MFLPEYPHILISSLHSASIEPYRRFSLSSPSLLILLKPDTMDAINSNAKEFEVFALQPALGQNIQLGMLYDARNQQFFSGISLWKDSEVNATQAVDDKKVQNADYRFTYSLDEARSDNSLSIEGSLALDLKAFSAEGSAKYLSEKKSSKHEARLNVSCTIERRTRRIPMEVLSNMTYEKQLDSPFYTHFVSEVVEGASATLTFARSCSSEEEAKEITGELKIKVVSIPVSGSAKVEFKEGSEKLMENVKISYSGAMAENVASLEDAQRVAKEMPSKLMTQMNTLKYKLLPLSLLDSKANKLIRSIDTGLLTKTAEALKAGDEATLSLKEIAADEVFQKTFPSIRKQISNFQNAFAAAETDFTSQVRNLLPELRDGNTNANEKIAELVKVVGLHSRRTEMAQQFVTAKQNEALILRQTVAALLADKFEDHLGGLKSGSLVDAAPPRLLLSIGGGAIGVPTHPLQTSLATASLDSVDSGDDADLPVEEWFENSQTRANLAKSCNDIREQRKMAIPGVDVSFGVASIAVATRGGKKARTNIGDVILQKDGVLSIVTGMLPKEPSRPTLTVKGQTLAVKWSSNRAADEETAIPTTGFALRYRRVLNSKRDGPFPRAGENELFRDVRCPATDDTIELEDLSDDCDYEVELSVQTCVGSSPWSPKAVERTERRMTEARNMFEFFFNNKAKLTATPTSDGSKPWDFDKDKKTLFLGHTEYLKRKTNVKGFQDEVAVRIVDVATEYKPEIQFPALDKINETIVAVFTGPSGAGKSTQINAFVSYLLGGEVDDPARVLLIDDRKFKQSASVTQLVTCFRIRPFAPVFENKTLMIVDTPGYGDSRGVERDAFVTAAMSEFFGTVSHVNSVIFVCKANEVRTTILSPVATYVFSLFAKDVRRCLRTLYTFSDGGKVLAHGTLEGLQWPVENGEVQVNNSAFGLDLQGGEVDRNIRSQWIDSIKGQFRLQEMLVKMTPVPTAGSAEVTKKRMQLEEKCQLAEGKIMKTANDAQLIIAQLKTLALAIGAAPDELIAQKYIETFKRDVPSGKYTTLCTTCNYTCHEICNFSNDDDKKYCAAMNNGDCTMCPNKCNWTKHHNATFIIVAEEKTKYITPQKLIDTWNKTNNTLEGALVGVLDKYLKAQAILRQDILDLADLNDQLKETALMHDPSGLMNYVDLLIISAKAGVKEGSANETLITQLTTARKTLQLLNELKMKDRQIGGDLVILVDVLDLVRGEMMRRMALSANDRAAEEKKPCSLYNDLRLKLPLDLMKKAPSPLRTQSMMSKGALYEENLKAVVSLVELVLKDGGVVAALAATPAS</sequence>
<dbReference type="VEuPathDB" id="FungiDB:NCU08701"/>
<dbReference type="PANTHER" id="PTHR31594">
    <property type="entry name" value="AIG1-TYPE G DOMAIN-CONTAINING PROTEIN"/>
    <property type="match status" value="1"/>
</dbReference>
<dbReference type="EMBL" id="CM002237">
    <property type="protein sequence ID" value="EAA34326.2"/>
    <property type="molecule type" value="Genomic_DNA"/>
</dbReference>
<dbReference type="Gene3D" id="3.40.50.300">
    <property type="entry name" value="P-loop containing nucleotide triphosphate hydrolases"/>
    <property type="match status" value="1"/>
</dbReference>
<dbReference type="Proteomes" id="UP000001805">
    <property type="component" value="Chromosome 6, Linkage Group II"/>
</dbReference>
<dbReference type="InterPro" id="IPR052090">
    <property type="entry name" value="Cytolytic_pore-forming_toxin"/>
</dbReference>
<dbReference type="PANTHER" id="PTHR31594:SF14">
    <property type="entry name" value="FIBRONECTIN TYPE-III DOMAIN-CONTAINING PROTEIN"/>
    <property type="match status" value="1"/>
</dbReference>
<dbReference type="GeneID" id="3879741"/>
<dbReference type="InterPro" id="IPR036116">
    <property type="entry name" value="FN3_sf"/>
</dbReference>
<accession>Q1K8W6</accession>